<protein>
    <recommendedName>
        <fullName evidence="6">BAG domain-containing protein</fullName>
    </recommendedName>
</protein>
<dbReference type="Pfam" id="PF02179">
    <property type="entry name" value="BAG"/>
    <property type="match status" value="1"/>
</dbReference>
<dbReference type="SUPFAM" id="SSF54236">
    <property type="entry name" value="Ubiquitin-like"/>
    <property type="match status" value="1"/>
</dbReference>
<dbReference type="CDD" id="cd17039">
    <property type="entry name" value="Ubl_ubiquitin_like"/>
    <property type="match status" value="1"/>
</dbReference>
<evidence type="ECO:0000256" key="1">
    <source>
        <dbReference type="SAM" id="MobiDB-lite"/>
    </source>
</evidence>
<reference evidence="4" key="1">
    <citation type="journal article" date="2020" name="Stud. Mycol.">
        <title>101 Dothideomycetes genomes: a test case for predicting lifestyles and emergence of pathogens.</title>
        <authorList>
            <person name="Haridas S."/>
            <person name="Albert R."/>
            <person name="Binder M."/>
            <person name="Bloem J."/>
            <person name="Labutti K."/>
            <person name="Salamov A."/>
            <person name="Andreopoulos B."/>
            <person name="Baker S."/>
            <person name="Barry K."/>
            <person name="Bills G."/>
            <person name="Bluhm B."/>
            <person name="Cannon C."/>
            <person name="Castanera R."/>
            <person name="Culley D."/>
            <person name="Daum C."/>
            <person name="Ezra D."/>
            <person name="Gonzalez J."/>
            <person name="Henrissat B."/>
            <person name="Kuo A."/>
            <person name="Liang C."/>
            <person name="Lipzen A."/>
            <person name="Lutzoni F."/>
            <person name="Magnuson J."/>
            <person name="Mondo S."/>
            <person name="Nolan M."/>
            <person name="Ohm R."/>
            <person name="Pangilinan J."/>
            <person name="Park H.-J."/>
            <person name="Ramirez L."/>
            <person name="Alfaro M."/>
            <person name="Sun H."/>
            <person name="Tritt A."/>
            <person name="Yoshinaga Y."/>
            <person name="Zwiers L.-H."/>
            <person name="Turgeon B."/>
            <person name="Goodwin S."/>
            <person name="Spatafora J."/>
            <person name="Crous P."/>
            <person name="Grigoriev I."/>
        </authorList>
    </citation>
    <scope>NUCLEOTIDE SEQUENCE</scope>
    <source>
        <strain evidence="4">SCOH1-5</strain>
    </source>
</reference>
<evidence type="ECO:0000313" key="4">
    <source>
        <dbReference type="EMBL" id="KAF2212430.1"/>
    </source>
</evidence>
<dbReference type="InterPro" id="IPR000626">
    <property type="entry name" value="Ubiquitin-like_dom"/>
</dbReference>
<dbReference type="InterPro" id="IPR003103">
    <property type="entry name" value="BAG_domain"/>
</dbReference>
<dbReference type="EMBL" id="ML992673">
    <property type="protein sequence ID" value="KAF2212430.1"/>
    <property type="molecule type" value="Genomic_DNA"/>
</dbReference>
<dbReference type="PROSITE" id="PS51035">
    <property type="entry name" value="BAG"/>
    <property type="match status" value="1"/>
</dbReference>
<dbReference type="Gene3D" id="1.20.58.120">
    <property type="entry name" value="BAG domain"/>
    <property type="match status" value="1"/>
</dbReference>
<evidence type="ECO:0008006" key="6">
    <source>
        <dbReference type="Google" id="ProtNLM"/>
    </source>
</evidence>
<evidence type="ECO:0000259" key="3">
    <source>
        <dbReference type="PROSITE" id="PS51035"/>
    </source>
</evidence>
<feature type="domain" description="BAG" evidence="3">
    <location>
        <begin position="412"/>
        <end position="470"/>
    </location>
</feature>
<dbReference type="Proteomes" id="UP000799539">
    <property type="component" value="Unassembled WGS sequence"/>
</dbReference>
<dbReference type="Gene3D" id="3.10.20.90">
    <property type="entry name" value="Phosphatidylinositol 3-kinase Catalytic Subunit, Chain A, domain 1"/>
    <property type="match status" value="1"/>
</dbReference>
<dbReference type="SMART" id="SM00264">
    <property type="entry name" value="BAG"/>
    <property type="match status" value="1"/>
</dbReference>
<evidence type="ECO:0000313" key="5">
    <source>
        <dbReference type="Proteomes" id="UP000799539"/>
    </source>
</evidence>
<dbReference type="PANTHER" id="PTHR14942:SF0">
    <property type="entry name" value="U11_U12 SMALL NUCLEAR RIBONUCLEOPROTEIN 25 KDA PROTEIN"/>
    <property type="match status" value="1"/>
</dbReference>
<dbReference type="GO" id="GO:0005681">
    <property type="term" value="C:spliceosomal complex"/>
    <property type="evidence" value="ECO:0007669"/>
    <property type="project" value="TreeGrafter"/>
</dbReference>
<dbReference type="PROSITE" id="PS50053">
    <property type="entry name" value="UBIQUITIN_2"/>
    <property type="match status" value="1"/>
</dbReference>
<feature type="compositionally biased region" description="Basic residues" evidence="1">
    <location>
        <begin position="335"/>
        <end position="349"/>
    </location>
</feature>
<name>A0A6A6FG65_9PEZI</name>
<dbReference type="InterPro" id="IPR039690">
    <property type="entry name" value="SNRNP25"/>
</dbReference>
<dbReference type="InterPro" id="IPR029071">
    <property type="entry name" value="Ubiquitin-like_domsf"/>
</dbReference>
<dbReference type="OrthoDB" id="417450at2759"/>
<feature type="region of interest" description="Disordered" evidence="1">
    <location>
        <begin position="308"/>
        <end position="389"/>
    </location>
</feature>
<proteinExistence type="predicted"/>
<feature type="domain" description="Ubiquitin-like" evidence="2">
    <location>
        <begin position="254"/>
        <end position="304"/>
    </location>
</feature>
<gene>
    <name evidence="4" type="ORF">CERZMDRAFT_106177</name>
</gene>
<keyword evidence="5" id="KW-1185">Reference proteome</keyword>
<sequence length="471" mass="51593">MGDLSNVCRERRRHEAQRRQLGTFGSSLSQGSRKTVGAHYVTQSLIAHHTLPPHLRPRLPLALGTTSAIVASSSVLENVYNSIIHTNLSRLLPLHANLSATVEQATKAVEGLLGISFGSHVLPEEPSTTYERLSAAFLDFVAGRTALENTSIFLAFTTFLFLIMSWAQRFGGTLGRFSPFTRSPPQGPTKVSDADFSYITADDLRKHQAESVAQQQTEADLGPPRDTDVLILRNKKKEHPVHFPAYSIAKGELTVGKVRDQVAKVMQSDARRIKLLYKGKNLKDDSRACNQEGLKDGAELLFTVAEGISSPSDSEDSDGDLAGINGSGAADGEGKRKRNRGKKTKRRNKRDQSGTSTPQEPPLGVPNGQQNSRAPSPRPPPSPATPLDKLHGLHLKLQEFVPACEEFLVSPPSDPAKKDFEHKRLTETILTQVLLKTDGVETEGDEEARARRKALVKETQSWLNKLDAARN</sequence>
<organism evidence="4 5">
    <name type="scientific">Cercospora zeae-maydis SCOH1-5</name>
    <dbReference type="NCBI Taxonomy" id="717836"/>
    <lineage>
        <taxon>Eukaryota</taxon>
        <taxon>Fungi</taxon>
        <taxon>Dikarya</taxon>
        <taxon>Ascomycota</taxon>
        <taxon>Pezizomycotina</taxon>
        <taxon>Dothideomycetes</taxon>
        <taxon>Dothideomycetidae</taxon>
        <taxon>Mycosphaerellales</taxon>
        <taxon>Mycosphaerellaceae</taxon>
        <taxon>Cercospora</taxon>
    </lineage>
</organism>
<evidence type="ECO:0000259" key="2">
    <source>
        <dbReference type="PROSITE" id="PS50053"/>
    </source>
</evidence>
<dbReference type="GO" id="GO:0051087">
    <property type="term" value="F:protein-folding chaperone binding"/>
    <property type="evidence" value="ECO:0007669"/>
    <property type="project" value="InterPro"/>
</dbReference>
<dbReference type="PANTHER" id="PTHR14942">
    <property type="entry name" value="U11/U12 SMALL NUCLEAR RIBONUCLEOPROTEIN 25 KDA PROTEIN"/>
    <property type="match status" value="1"/>
</dbReference>
<dbReference type="InterPro" id="IPR036533">
    <property type="entry name" value="BAG_dom_sf"/>
</dbReference>
<dbReference type="GO" id="GO:0000398">
    <property type="term" value="P:mRNA splicing, via spliceosome"/>
    <property type="evidence" value="ECO:0007669"/>
    <property type="project" value="InterPro"/>
</dbReference>
<dbReference type="AlphaFoldDB" id="A0A6A6FG65"/>
<accession>A0A6A6FG65</accession>
<dbReference type="SUPFAM" id="SSF63491">
    <property type="entry name" value="BAG domain"/>
    <property type="match status" value="1"/>
</dbReference>